<feature type="compositionally biased region" description="Basic residues" evidence="2">
    <location>
        <begin position="287"/>
        <end position="301"/>
    </location>
</feature>
<feature type="compositionally biased region" description="Polar residues" evidence="2">
    <location>
        <begin position="148"/>
        <end position="157"/>
    </location>
</feature>
<proteinExistence type="predicted"/>
<feature type="coiled-coil region" evidence="1">
    <location>
        <begin position="562"/>
        <end position="629"/>
    </location>
</feature>
<organism evidence="3 4">
    <name type="scientific">Orbilia oligospora</name>
    <name type="common">Nematode-trapping fungus</name>
    <name type="synonym">Arthrobotrys oligospora</name>
    <dbReference type="NCBI Taxonomy" id="2813651"/>
    <lineage>
        <taxon>Eukaryota</taxon>
        <taxon>Fungi</taxon>
        <taxon>Dikarya</taxon>
        <taxon>Ascomycota</taxon>
        <taxon>Pezizomycotina</taxon>
        <taxon>Orbiliomycetes</taxon>
        <taxon>Orbiliales</taxon>
        <taxon>Orbiliaceae</taxon>
        <taxon>Orbilia</taxon>
    </lineage>
</organism>
<feature type="region of interest" description="Disordered" evidence="2">
    <location>
        <begin position="118"/>
        <end position="157"/>
    </location>
</feature>
<dbReference type="Proteomes" id="UP000479691">
    <property type="component" value="Unassembled WGS sequence"/>
</dbReference>
<accession>A0A7C8U233</accession>
<feature type="compositionally biased region" description="Basic and acidic residues" evidence="2">
    <location>
        <begin position="121"/>
        <end position="134"/>
    </location>
</feature>
<gene>
    <name evidence="3" type="ORF">TWF788_007786</name>
</gene>
<protein>
    <submittedName>
        <fullName evidence="3">Uncharacterized protein</fullName>
    </submittedName>
</protein>
<keyword evidence="1" id="KW-0175">Coiled coil</keyword>
<comment type="caution">
    <text evidence="3">The sequence shown here is derived from an EMBL/GenBank/DDBJ whole genome shotgun (WGS) entry which is preliminary data.</text>
</comment>
<name>A0A7C8U233_ORBOL</name>
<reference evidence="3 4" key="1">
    <citation type="submission" date="2019-06" db="EMBL/GenBank/DDBJ databases">
        <authorList>
            <person name="Palmer J.M."/>
        </authorList>
    </citation>
    <scope>NUCLEOTIDE SEQUENCE [LARGE SCALE GENOMIC DNA]</scope>
    <source>
        <strain evidence="3 4">TWF788</strain>
    </source>
</reference>
<feature type="region of interest" description="Disordered" evidence="2">
    <location>
        <begin position="275"/>
        <end position="329"/>
    </location>
</feature>
<evidence type="ECO:0000256" key="1">
    <source>
        <dbReference type="SAM" id="Coils"/>
    </source>
</evidence>
<sequence length="672" mass="74901">MSLPSTTPTIQFKLISLNFAMAEEQLETLIFSEFKILLSSSRFNEGSLVSRRKNVISALETHANDCNVDSFCSQHSIPQNIVSGGLVRLVTKMVSNGTTKPSRPVISMQFPNSLALVTDRPSQDDRTLEEKTDSNEEVPSVPLAENALNPTPTNPNKYQDAFQYSNQRVTLGIPVRRTEAPFVEPTVPVMVHPPSTSLIVAQNGVGGAPKQPEPVSQGVGEEDYNQVPIYNPLPALIGGTAIEVNSGRSLNSKPSAGKKSMKIIPREIQGDMATDAIVIRPLTTNKSPKKKTKRGRRRSRRGNVATPHNSTEEPPKKQKSPTNKNTEVANVKTNLLVPSSSLPPRPSFLPAISPPVIPPSPTSNRSKNLARLLKKHKQNPIPLISVPAAIANPFPPIPLSSADETAFYVVNDIIQQNFPSPDKIFLPYPIQFAILTEAQYILECVCHSFAKKLLPHLTSTTQFLYPESAELSLWIRTIAHPANIAAIPSNAVDIAFMYNTIKAPNIERFLDDSSKSLVRLRNQTVHRHKLDCKDLHRELQTAVNMAIFLKRPDEAGYLRKILDKQNELGAELEKQINQIRADIKMALETLYYHRRNTENWSASVVKIGVERTEKALEGVKLTLDDLRALKRIVRDPRPYFFNLGELLRSVEMLEIRKLTQLSDFQIRKYSNA</sequence>
<evidence type="ECO:0000313" key="3">
    <source>
        <dbReference type="EMBL" id="KAF3177355.1"/>
    </source>
</evidence>
<evidence type="ECO:0000313" key="4">
    <source>
        <dbReference type="Proteomes" id="UP000479691"/>
    </source>
</evidence>
<feature type="compositionally biased region" description="Polar residues" evidence="2">
    <location>
        <begin position="320"/>
        <end position="329"/>
    </location>
</feature>
<dbReference type="AlphaFoldDB" id="A0A7C8U233"/>
<evidence type="ECO:0000256" key="2">
    <source>
        <dbReference type="SAM" id="MobiDB-lite"/>
    </source>
</evidence>
<dbReference type="EMBL" id="JAABOE010000045">
    <property type="protein sequence ID" value="KAF3177355.1"/>
    <property type="molecule type" value="Genomic_DNA"/>
</dbReference>